<dbReference type="EMBL" id="LS398110">
    <property type="protein sequence ID" value="SPP92762.1"/>
    <property type="molecule type" value="Genomic_DNA"/>
</dbReference>
<dbReference type="PANTHER" id="PTHR22576">
    <property type="entry name" value="MUCOSA ASSOCIATED LYMPHOID TISSUE LYMPHOMA TRANSLOCATION PROTEIN 1/PARACASPASE"/>
    <property type="match status" value="1"/>
</dbReference>
<dbReference type="GO" id="GO:0006508">
    <property type="term" value="P:proteolysis"/>
    <property type="evidence" value="ECO:0007669"/>
    <property type="project" value="InterPro"/>
</dbReference>
<dbReference type="InterPro" id="IPR011600">
    <property type="entry name" value="Pept_C14_caspase"/>
</dbReference>
<dbReference type="AlphaFoldDB" id="A0A2U3PUE2"/>
<feature type="domain" description="Peptidase C14 caspase" evidence="1">
    <location>
        <begin position="3"/>
        <end position="217"/>
    </location>
</feature>
<evidence type="ECO:0000313" key="3">
    <source>
        <dbReference type="Proteomes" id="UP000246085"/>
    </source>
</evidence>
<accession>A0A2U3PUE2</accession>
<gene>
    <name evidence="2" type="ORF">BRAD3257_1640</name>
</gene>
<dbReference type="GO" id="GO:0004197">
    <property type="term" value="F:cysteine-type endopeptidase activity"/>
    <property type="evidence" value="ECO:0007669"/>
    <property type="project" value="InterPro"/>
</dbReference>
<dbReference type="InterPro" id="IPR029030">
    <property type="entry name" value="Caspase-like_dom_sf"/>
</dbReference>
<dbReference type="SUPFAM" id="SSF52129">
    <property type="entry name" value="Caspase-like"/>
    <property type="match status" value="1"/>
</dbReference>
<name>A0A2U3PUE2_9BRAD</name>
<dbReference type="PANTHER" id="PTHR22576:SF37">
    <property type="entry name" value="MUCOSA-ASSOCIATED LYMPHOID TISSUE LYMPHOMA TRANSLOCATION PROTEIN 1"/>
    <property type="match status" value="1"/>
</dbReference>
<sequence length="319" mass="34742">MAKRALLVGIDDYHNVAPLAGCAADARAMAAILKKNDNDSPNFDCRLLTCSAGEPITRAVLRRSWSELFRDFDGDVLFYFSGHGYPTELGGYLVTQEGTPDDPGLAMNDVVHLANLSRARSVLIILDCCHSGAVGNYADLQSSNQSPLKEGVTILAASRPGQAAFELDGHGVFTRLLLGALRGGAADVRGRVSAASIYAYAEAALGGLDQRPMYKSHAARLEPVRICEAKVEDALLRELLVFFPEPDAEYRLDETYEETNSAAKPEHVAVFRKFKILQIAGLLKPKEGFDLFWTAERSGFVQLTTLGIFYRQLASAGRL</sequence>
<evidence type="ECO:0000313" key="2">
    <source>
        <dbReference type="EMBL" id="SPP92762.1"/>
    </source>
</evidence>
<dbReference type="Gene3D" id="3.40.50.1460">
    <property type="match status" value="1"/>
</dbReference>
<evidence type="ECO:0000259" key="1">
    <source>
        <dbReference type="Pfam" id="PF00656"/>
    </source>
</evidence>
<dbReference type="Pfam" id="PF00656">
    <property type="entry name" value="Peptidase_C14"/>
    <property type="match status" value="1"/>
</dbReference>
<protein>
    <submittedName>
        <fullName evidence="2">Putative peptidase protein (Caspase-1 like protein)</fullName>
    </submittedName>
</protein>
<dbReference type="Proteomes" id="UP000246085">
    <property type="component" value="Chromosome BRAD3257"/>
</dbReference>
<organism evidence="2 3">
    <name type="scientific">Bradyrhizobium vignae</name>
    <dbReference type="NCBI Taxonomy" id="1549949"/>
    <lineage>
        <taxon>Bacteria</taxon>
        <taxon>Pseudomonadati</taxon>
        <taxon>Pseudomonadota</taxon>
        <taxon>Alphaproteobacteria</taxon>
        <taxon>Hyphomicrobiales</taxon>
        <taxon>Nitrobacteraceae</taxon>
        <taxon>Bradyrhizobium</taxon>
    </lineage>
</organism>
<dbReference type="RefSeq" id="WP_122401308.1">
    <property type="nucleotide sequence ID" value="NZ_LS398110.1"/>
</dbReference>
<reference evidence="2 3" key="1">
    <citation type="submission" date="2018-03" db="EMBL/GenBank/DDBJ databases">
        <authorList>
            <person name="Gully D."/>
        </authorList>
    </citation>
    <scope>NUCLEOTIDE SEQUENCE [LARGE SCALE GENOMIC DNA]</scope>
    <source>
        <strain evidence="2">ORS3257</strain>
    </source>
</reference>
<dbReference type="InterPro" id="IPR052039">
    <property type="entry name" value="Caspase-related_regulators"/>
</dbReference>
<dbReference type="KEGG" id="bvz:BRAD3257_1640"/>
<proteinExistence type="predicted"/>